<dbReference type="PRINTS" id="PR01714">
    <property type="entry name" value="2FE2SRDCTASE"/>
</dbReference>
<dbReference type="Pfam" id="PF11575">
    <property type="entry name" value="FhuF_C"/>
    <property type="match status" value="1"/>
</dbReference>
<comment type="caution">
    <text evidence="3">The sequence shown here is derived from an EMBL/GenBank/DDBJ whole genome shotgun (WGS) entry which is preliminary data.</text>
</comment>
<feature type="domain" description="Ferric siderophore reductase C-terminal" evidence="2">
    <location>
        <begin position="212"/>
        <end position="231"/>
    </location>
</feature>
<evidence type="ECO:0000313" key="4">
    <source>
        <dbReference type="Proteomes" id="UP001320513"/>
    </source>
</evidence>
<dbReference type="Pfam" id="PF06276">
    <property type="entry name" value="FhuF"/>
    <property type="match status" value="1"/>
</dbReference>
<dbReference type="InterPro" id="IPR024726">
    <property type="entry name" value="FhuF_C"/>
</dbReference>
<gene>
    <name evidence="3" type="ORF">AUC61_07620</name>
</gene>
<keyword evidence="4" id="KW-1185">Reference proteome</keyword>
<dbReference type="InterPro" id="IPR008090">
    <property type="entry name" value="Fe_iron_reduct"/>
</dbReference>
<evidence type="ECO:0000259" key="1">
    <source>
        <dbReference type="Pfam" id="PF06276"/>
    </source>
</evidence>
<reference evidence="3 4" key="1">
    <citation type="submission" date="2015-12" db="EMBL/GenBank/DDBJ databases">
        <title>Phylogenomics in the description of a new species in the Pseudomonas syringae group.</title>
        <authorList>
            <person name="Busquets A."/>
            <person name="Gomila M."/>
            <person name="Beiki F."/>
            <person name="Rahimian H."/>
            <person name="Mulet M."/>
            <person name="Sanchez D."/>
            <person name="Garcia-Valdes E."/>
            <person name="Lalucat J."/>
        </authorList>
    </citation>
    <scope>NUCLEOTIDE SEQUENCE [LARGE SCALE GENOMIC DNA]</scope>
    <source>
        <strain evidence="3 4">S25</strain>
    </source>
</reference>
<dbReference type="Proteomes" id="UP001320513">
    <property type="component" value="Unassembled WGS sequence"/>
</dbReference>
<dbReference type="NCBIfam" id="TIGR03951">
    <property type="entry name" value="Fe_III_red_FhuF"/>
    <property type="match status" value="1"/>
</dbReference>
<evidence type="ECO:0000313" key="3">
    <source>
        <dbReference type="EMBL" id="MCI8209401.1"/>
    </source>
</evidence>
<protein>
    <submittedName>
        <fullName evidence="3">Iron reductase</fullName>
    </submittedName>
</protein>
<name>A0ABS9ZH33_9PSED</name>
<organism evidence="3 4">
    <name type="scientific">Pseudomonas maioricensis</name>
    <dbReference type="NCBI Taxonomy" id="1766623"/>
    <lineage>
        <taxon>Bacteria</taxon>
        <taxon>Pseudomonadati</taxon>
        <taxon>Pseudomonadota</taxon>
        <taxon>Gammaproteobacteria</taxon>
        <taxon>Pseudomonadales</taxon>
        <taxon>Pseudomonadaceae</taxon>
        <taxon>Pseudomonas</taxon>
    </lineage>
</organism>
<dbReference type="InterPro" id="IPR022770">
    <property type="entry name" value="IucA/IucC-like_C"/>
</dbReference>
<evidence type="ECO:0000259" key="2">
    <source>
        <dbReference type="Pfam" id="PF11575"/>
    </source>
</evidence>
<proteinExistence type="predicted"/>
<sequence>MRAPLSSGNPMAHPLFSGVLECFGQGLLADDDQRPMRALPELLQAEALDALLLNIYGAELLGSHRPVLVSQWSKYYFMQLIPPVLVAGLVHGWQWPLQLDQIAVALDERGVPVGLRFLGLGERQPADFSRLLDDNLHPFIETLSRLGDVSPAVLWGNAGDYLERCLVQLGALTDISLEAGYGLLRSKTLSDGRRNPLFNAIRYVGEPPRRQRRSCCLSHQVEWVGRCEHCPTGAD</sequence>
<feature type="domain" description="Aerobactin siderophore biosynthesis IucA/IucC-like C-terminal" evidence="1">
    <location>
        <begin position="70"/>
        <end position="204"/>
    </location>
</feature>
<accession>A0ABS9ZH33</accession>
<dbReference type="EMBL" id="LOHG01000004">
    <property type="protein sequence ID" value="MCI8209401.1"/>
    <property type="molecule type" value="Genomic_DNA"/>
</dbReference>